<accession>A0A0L6V3L9</accession>
<dbReference type="VEuPathDB" id="FungiDB:VP01_2701g3"/>
<name>A0A0L6V3L9_9BASI</name>
<evidence type="ECO:0000313" key="2">
    <source>
        <dbReference type="EMBL" id="KNZ55351.1"/>
    </source>
</evidence>
<evidence type="ECO:0000256" key="1">
    <source>
        <dbReference type="SAM" id="MobiDB-lite"/>
    </source>
</evidence>
<evidence type="ECO:0000313" key="3">
    <source>
        <dbReference type="Proteomes" id="UP000037035"/>
    </source>
</evidence>
<evidence type="ECO:0008006" key="4">
    <source>
        <dbReference type="Google" id="ProtNLM"/>
    </source>
</evidence>
<feature type="compositionally biased region" description="Basic and acidic residues" evidence="1">
    <location>
        <begin position="1"/>
        <end position="16"/>
    </location>
</feature>
<organism evidence="2 3">
    <name type="scientific">Puccinia sorghi</name>
    <dbReference type="NCBI Taxonomy" id="27349"/>
    <lineage>
        <taxon>Eukaryota</taxon>
        <taxon>Fungi</taxon>
        <taxon>Dikarya</taxon>
        <taxon>Basidiomycota</taxon>
        <taxon>Pucciniomycotina</taxon>
        <taxon>Pucciniomycetes</taxon>
        <taxon>Pucciniales</taxon>
        <taxon>Pucciniaceae</taxon>
        <taxon>Puccinia</taxon>
    </lineage>
</organism>
<reference evidence="2 3" key="1">
    <citation type="submission" date="2015-08" db="EMBL/GenBank/DDBJ databases">
        <title>Next Generation Sequencing and Analysis of the Genome of Puccinia sorghi L Schw, the Causal Agent of Maize Common Rust.</title>
        <authorList>
            <person name="Rochi L."/>
            <person name="Burguener G."/>
            <person name="Darino M."/>
            <person name="Turjanski A."/>
            <person name="Kreff E."/>
            <person name="Dieguez M.J."/>
            <person name="Sacco F."/>
        </authorList>
    </citation>
    <scope>NUCLEOTIDE SEQUENCE [LARGE SCALE GENOMIC DNA]</scope>
    <source>
        <strain evidence="2 3">RO10H11247</strain>
    </source>
</reference>
<proteinExistence type="predicted"/>
<dbReference type="EMBL" id="LAVV01007615">
    <property type="protein sequence ID" value="KNZ55351.1"/>
    <property type="molecule type" value="Genomic_DNA"/>
</dbReference>
<gene>
    <name evidence="2" type="ORF">VP01_2701g3</name>
</gene>
<dbReference type="Proteomes" id="UP000037035">
    <property type="component" value="Unassembled WGS sequence"/>
</dbReference>
<keyword evidence="3" id="KW-1185">Reference proteome</keyword>
<dbReference type="AlphaFoldDB" id="A0A0L6V3L9"/>
<protein>
    <recommendedName>
        <fullName evidence="4">Mediator of RNA polymerase II transcription subunit 9</fullName>
    </recommendedName>
</protein>
<feature type="region of interest" description="Disordered" evidence="1">
    <location>
        <begin position="1"/>
        <end position="31"/>
    </location>
</feature>
<feature type="region of interest" description="Disordered" evidence="1">
    <location>
        <begin position="126"/>
        <end position="148"/>
    </location>
</feature>
<dbReference type="OrthoDB" id="2503827at2759"/>
<sequence>MDERRSETEGRGKADRSGQLLWEGDTGEGAATGQLDGRMAVELVGQLKRLVVQTLTCDGSAPSRLDISAQASLLKRTLATLHLQLARLPAADLSLRDQQSLISDLESRIQIERQVLAFMGHTLPPKSLPESCHTPAAQSEHPDTHMQT</sequence>
<comment type="caution">
    <text evidence="2">The sequence shown here is derived from an EMBL/GenBank/DDBJ whole genome shotgun (WGS) entry which is preliminary data.</text>
</comment>